<keyword evidence="9 11" id="KW-0408">Iron</keyword>
<evidence type="ECO:0000256" key="1">
    <source>
        <dbReference type="ARBA" id="ARBA00001971"/>
    </source>
</evidence>
<dbReference type="EMBL" id="JAAARO010000019">
    <property type="protein sequence ID" value="KAF5730720.1"/>
    <property type="molecule type" value="Genomic_DNA"/>
</dbReference>
<accession>A0A7J7C9D8</accession>
<dbReference type="GO" id="GO:0016125">
    <property type="term" value="P:sterol metabolic process"/>
    <property type="evidence" value="ECO:0007669"/>
    <property type="project" value="TreeGrafter"/>
</dbReference>
<keyword evidence="12" id="KW-0503">Monooxygenase</keyword>
<proteinExistence type="inferred from homology"/>
<comment type="similarity">
    <text evidence="3 12">Belongs to the cytochrome P450 family.</text>
</comment>
<evidence type="ECO:0000256" key="12">
    <source>
        <dbReference type="RuleBase" id="RU000461"/>
    </source>
</evidence>
<protein>
    <submittedName>
        <fullName evidence="14">Beta-amyrin 11-oxidase-like isoform X3</fullName>
    </submittedName>
</protein>
<dbReference type="InterPro" id="IPR001128">
    <property type="entry name" value="Cyt_P450"/>
</dbReference>
<keyword evidence="4 11" id="KW-0349">Heme</keyword>
<gene>
    <name evidence="14" type="ORF">HS088_TW19G00315</name>
</gene>
<reference evidence="14 15" key="1">
    <citation type="journal article" date="2020" name="Nat. Commun.">
        <title>Genome of Tripterygium wilfordii and identification of cytochrome P450 involved in triptolide biosynthesis.</title>
        <authorList>
            <person name="Tu L."/>
            <person name="Su P."/>
            <person name="Zhang Z."/>
            <person name="Gao L."/>
            <person name="Wang J."/>
            <person name="Hu T."/>
            <person name="Zhou J."/>
            <person name="Zhang Y."/>
            <person name="Zhao Y."/>
            <person name="Liu Y."/>
            <person name="Song Y."/>
            <person name="Tong Y."/>
            <person name="Lu Y."/>
            <person name="Yang J."/>
            <person name="Xu C."/>
            <person name="Jia M."/>
            <person name="Peters R.J."/>
            <person name="Huang L."/>
            <person name="Gao W."/>
        </authorList>
    </citation>
    <scope>NUCLEOTIDE SEQUENCE [LARGE SCALE GENOMIC DNA]</scope>
    <source>
        <strain evidence="15">cv. XIE 37</strain>
        <tissue evidence="14">Leaf</tissue>
    </source>
</reference>
<dbReference type="InterPro" id="IPR002401">
    <property type="entry name" value="Cyt_P450_E_grp-I"/>
</dbReference>
<dbReference type="GO" id="GO:0020037">
    <property type="term" value="F:heme binding"/>
    <property type="evidence" value="ECO:0007669"/>
    <property type="project" value="InterPro"/>
</dbReference>
<evidence type="ECO:0000256" key="4">
    <source>
        <dbReference type="ARBA" id="ARBA00022617"/>
    </source>
</evidence>
<keyword evidence="6 11" id="KW-0479">Metal-binding</keyword>
<evidence type="ECO:0000256" key="5">
    <source>
        <dbReference type="ARBA" id="ARBA00022692"/>
    </source>
</evidence>
<dbReference type="Pfam" id="PF00067">
    <property type="entry name" value="p450"/>
    <property type="match status" value="1"/>
</dbReference>
<dbReference type="GO" id="GO:0051777">
    <property type="term" value="F:ent-kaurenoic acid monooxygenase activity"/>
    <property type="evidence" value="ECO:0007669"/>
    <property type="project" value="TreeGrafter"/>
</dbReference>
<dbReference type="PRINTS" id="PR00385">
    <property type="entry name" value="P450"/>
</dbReference>
<keyword evidence="10 13" id="KW-0472">Membrane</keyword>
<dbReference type="PANTHER" id="PTHR24286">
    <property type="entry name" value="CYTOCHROME P450 26"/>
    <property type="match status" value="1"/>
</dbReference>
<evidence type="ECO:0000313" key="15">
    <source>
        <dbReference type="Proteomes" id="UP000593562"/>
    </source>
</evidence>
<dbReference type="CDD" id="cd11043">
    <property type="entry name" value="CYP90-like"/>
    <property type="match status" value="1"/>
</dbReference>
<dbReference type="GO" id="GO:0016132">
    <property type="term" value="P:brassinosteroid biosynthetic process"/>
    <property type="evidence" value="ECO:0007669"/>
    <property type="project" value="TreeGrafter"/>
</dbReference>
<keyword evidence="7 13" id="KW-1133">Transmembrane helix</keyword>
<comment type="subcellular location">
    <subcellularLocation>
        <location evidence="2">Membrane</location>
        <topology evidence="2">Single-pass membrane protein</topology>
    </subcellularLocation>
</comment>
<dbReference type="GO" id="GO:0005783">
    <property type="term" value="C:endoplasmic reticulum"/>
    <property type="evidence" value="ECO:0007669"/>
    <property type="project" value="TreeGrafter"/>
</dbReference>
<evidence type="ECO:0000256" key="6">
    <source>
        <dbReference type="ARBA" id="ARBA00022723"/>
    </source>
</evidence>
<dbReference type="SUPFAM" id="SSF48264">
    <property type="entry name" value="Cytochrome P450"/>
    <property type="match status" value="1"/>
</dbReference>
<organism evidence="14 15">
    <name type="scientific">Tripterygium wilfordii</name>
    <name type="common">Thunder God vine</name>
    <dbReference type="NCBI Taxonomy" id="458696"/>
    <lineage>
        <taxon>Eukaryota</taxon>
        <taxon>Viridiplantae</taxon>
        <taxon>Streptophyta</taxon>
        <taxon>Embryophyta</taxon>
        <taxon>Tracheophyta</taxon>
        <taxon>Spermatophyta</taxon>
        <taxon>Magnoliopsida</taxon>
        <taxon>eudicotyledons</taxon>
        <taxon>Gunneridae</taxon>
        <taxon>Pentapetalae</taxon>
        <taxon>rosids</taxon>
        <taxon>fabids</taxon>
        <taxon>Celastrales</taxon>
        <taxon>Celastraceae</taxon>
        <taxon>Tripterygium</taxon>
    </lineage>
</organism>
<evidence type="ECO:0000256" key="2">
    <source>
        <dbReference type="ARBA" id="ARBA00004167"/>
    </source>
</evidence>
<dbReference type="OrthoDB" id="1470350at2759"/>
<dbReference type="PROSITE" id="PS00086">
    <property type="entry name" value="CYTOCHROME_P450"/>
    <property type="match status" value="1"/>
</dbReference>
<dbReference type="PANTHER" id="PTHR24286:SF199">
    <property type="entry name" value="CYTOCHROME P450 88D6"/>
    <property type="match status" value="1"/>
</dbReference>
<dbReference type="InterPro" id="IPR017972">
    <property type="entry name" value="Cyt_P450_CS"/>
</dbReference>
<evidence type="ECO:0000313" key="14">
    <source>
        <dbReference type="EMBL" id="KAF5730720.1"/>
    </source>
</evidence>
<dbReference type="InterPro" id="IPR036396">
    <property type="entry name" value="Cyt_P450_sf"/>
</dbReference>
<dbReference type="GO" id="GO:0016020">
    <property type="term" value="C:membrane"/>
    <property type="evidence" value="ECO:0007669"/>
    <property type="project" value="UniProtKB-SubCell"/>
</dbReference>
<sequence length="491" mass="55285">MELFNNKLDLFVTVVVSVYVCGLLYWLMKNANELYYCLGKKNLPPGDMGWPLIGNTLSFSRAFKSANPETFLNNLVSRYGRTGIYKTHLLGKPLIIISLPELNKAVLTDDKNFALAYPSLPAIVGKRSLATIHGTEHKRLRRLTTAPINGNEALSMYVELIEDVVMASFDEWASMNKPIELLVELKRATFKIVTYIFFGGRGYSNLAPLTQLFSDLAGGIFTRPINLPGFAYNKALKARRRMVEIVNGAIEERKIENKSGVDFSKEKKSMLDLLLEVEDEDGEKMDNITIIDLLGSLVFGGHESTAVSTMWLLIYLHDNPQILQKVKEEQEHIISNRPSTQKGLTMAEIKQMSYTAKVIQEALRMANIGVGAFRDAKADVEINGYTIPKGWKVLLMFRGIHLDPEIFPNPKTFDPSRWDNKNIKAGAYTPFGLGSRICPGNELAKLEAFIFLHCFLLHYKLERINPKCEVVSFPIPLPKDNFLVKLTKVSS</sequence>
<evidence type="ECO:0000256" key="3">
    <source>
        <dbReference type="ARBA" id="ARBA00010617"/>
    </source>
</evidence>
<dbReference type="GO" id="GO:0010268">
    <property type="term" value="P:brassinosteroid homeostasis"/>
    <property type="evidence" value="ECO:0007669"/>
    <property type="project" value="TreeGrafter"/>
</dbReference>
<dbReference type="PRINTS" id="PR00463">
    <property type="entry name" value="EP450I"/>
</dbReference>
<evidence type="ECO:0000256" key="10">
    <source>
        <dbReference type="ARBA" id="ARBA00023136"/>
    </source>
</evidence>
<evidence type="ECO:0000256" key="8">
    <source>
        <dbReference type="ARBA" id="ARBA00023002"/>
    </source>
</evidence>
<evidence type="ECO:0000256" key="13">
    <source>
        <dbReference type="SAM" id="Phobius"/>
    </source>
</evidence>
<comment type="cofactor">
    <cofactor evidence="1 11">
        <name>heme</name>
        <dbReference type="ChEBI" id="CHEBI:30413"/>
    </cofactor>
</comment>
<feature type="transmembrane region" description="Helical" evidence="13">
    <location>
        <begin position="7"/>
        <end position="28"/>
    </location>
</feature>
<dbReference type="Proteomes" id="UP000593562">
    <property type="component" value="Unassembled WGS sequence"/>
</dbReference>
<dbReference type="AlphaFoldDB" id="A0A7J7C9D8"/>
<evidence type="ECO:0000256" key="7">
    <source>
        <dbReference type="ARBA" id="ARBA00022989"/>
    </source>
</evidence>
<keyword evidence="5 13" id="KW-0812">Transmembrane</keyword>
<dbReference type="GO" id="GO:0005506">
    <property type="term" value="F:iron ion binding"/>
    <property type="evidence" value="ECO:0007669"/>
    <property type="project" value="InterPro"/>
</dbReference>
<comment type="caution">
    <text evidence="14">The sequence shown here is derived from an EMBL/GenBank/DDBJ whole genome shotgun (WGS) entry which is preliminary data.</text>
</comment>
<evidence type="ECO:0000256" key="11">
    <source>
        <dbReference type="PIRSR" id="PIRSR602401-1"/>
    </source>
</evidence>
<keyword evidence="8 12" id="KW-0560">Oxidoreductase</keyword>
<feature type="binding site" description="axial binding residue" evidence="11">
    <location>
        <position position="438"/>
    </location>
    <ligand>
        <name>heme</name>
        <dbReference type="ChEBI" id="CHEBI:30413"/>
    </ligand>
    <ligandPart>
        <name>Fe</name>
        <dbReference type="ChEBI" id="CHEBI:18248"/>
    </ligandPart>
</feature>
<name>A0A7J7C9D8_TRIWF</name>
<evidence type="ECO:0000256" key="9">
    <source>
        <dbReference type="ARBA" id="ARBA00023004"/>
    </source>
</evidence>
<keyword evidence="15" id="KW-1185">Reference proteome</keyword>
<dbReference type="InParanoid" id="A0A7J7C9D8"/>
<dbReference type="Gene3D" id="1.10.630.10">
    <property type="entry name" value="Cytochrome P450"/>
    <property type="match status" value="1"/>
</dbReference>